<dbReference type="EMBL" id="JAUCMV010000001">
    <property type="protein sequence ID" value="KAK0427156.1"/>
    <property type="molecule type" value="Genomic_DNA"/>
</dbReference>
<name>A0AA39MA16_9BILA</name>
<organism evidence="2 3">
    <name type="scientific">Steinernema hermaphroditum</name>
    <dbReference type="NCBI Taxonomy" id="289476"/>
    <lineage>
        <taxon>Eukaryota</taxon>
        <taxon>Metazoa</taxon>
        <taxon>Ecdysozoa</taxon>
        <taxon>Nematoda</taxon>
        <taxon>Chromadorea</taxon>
        <taxon>Rhabditida</taxon>
        <taxon>Tylenchina</taxon>
        <taxon>Panagrolaimomorpha</taxon>
        <taxon>Strongyloidoidea</taxon>
        <taxon>Steinernematidae</taxon>
        <taxon>Steinernema</taxon>
    </lineage>
</organism>
<evidence type="ECO:0000313" key="3">
    <source>
        <dbReference type="Proteomes" id="UP001175271"/>
    </source>
</evidence>
<keyword evidence="1" id="KW-0732">Signal</keyword>
<evidence type="ECO:0000313" key="2">
    <source>
        <dbReference type="EMBL" id="KAK0427156.1"/>
    </source>
</evidence>
<feature type="signal peptide" evidence="1">
    <location>
        <begin position="1"/>
        <end position="21"/>
    </location>
</feature>
<feature type="chain" id="PRO_5041253313" description="ShKT domain-containing protein" evidence="1">
    <location>
        <begin position="22"/>
        <end position="147"/>
    </location>
</feature>
<comment type="caution">
    <text evidence="2">The sequence shown here is derived from an EMBL/GenBank/DDBJ whole genome shotgun (WGS) entry which is preliminary data.</text>
</comment>
<proteinExistence type="predicted"/>
<sequence>MKISALYTVVVVSAIHHFCASERIDPLCDEYQRWEDEYKCGPKEYLIAYAKHYCYLFTEPDLVATFTPIGKKSVFCIRLCLLDRTQKYLSDKKAPFNATDCAELNRVEHVDFHPECYQECGFCKLQPTDVGAALFKRLSTAFCKKSN</sequence>
<keyword evidence="3" id="KW-1185">Reference proteome</keyword>
<protein>
    <recommendedName>
        <fullName evidence="4">ShKT domain-containing protein</fullName>
    </recommendedName>
</protein>
<dbReference type="Proteomes" id="UP001175271">
    <property type="component" value="Unassembled WGS sequence"/>
</dbReference>
<reference evidence="2" key="1">
    <citation type="submission" date="2023-06" db="EMBL/GenBank/DDBJ databases">
        <title>Genomic analysis of the entomopathogenic nematode Steinernema hermaphroditum.</title>
        <authorList>
            <person name="Schwarz E.M."/>
            <person name="Heppert J.K."/>
            <person name="Baniya A."/>
            <person name="Schwartz H.T."/>
            <person name="Tan C.-H."/>
            <person name="Antoshechkin I."/>
            <person name="Sternberg P.W."/>
            <person name="Goodrich-Blair H."/>
            <person name="Dillman A.R."/>
        </authorList>
    </citation>
    <scope>NUCLEOTIDE SEQUENCE</scope>
    <source>
        <strain evidence="2">PS9179</strain>
        <tissue evidence="2">Whole animal</tissue>
    </source>
</reference>
<accession>A0AA39MA16</accession>
<gene>
    <name evidence="2" type="ORF">QR680_010091</name>
</gene>
<dbReference type="AlphaFoldDB" id="A0AA39MA16"/>
<evidence type="ECO:0008006" key="4">
    <source>
        <dbReference type="Google" id="ProtNLM"/>
    </source>
</evidence>
<evidence type="ECO:0000256" key="1">
    <source>
        <dbReference type="SAM" id="SignalP"/>
    </source>
</evidence>